<proteinExistence type="predicted"/>
<sequence>MVAAVASHNDFRLAERIIQASIALPGVHG</sequence>
<dbReference type="EMBL" id="JH793992">
    <property type="protein sequence ID" value="ELQ38947.1"/>
    <property type="molecule type" value="Genomic_DNA"/>
</dbReference>
<protein>
    <submittedName>
        <fullName evidence="1">Uncharacterized protein</fullName>
    </submittedName>
</protein>
<accession>A0AA97PLF4</accession>
<evidence type="ECO:0000313" key="1">
    <source>
        <dbReference type="EMBL" id="ELQ38947.1"/>
    </source>
</evidence>
<organism evidence="1">
    <name type="scientific">Pyricularia oryzae (strain Y34)</name>
    <name type="common">Rice blast fungus</name>
    <name type="synonym">Magnaporthe oryzae</name>
    <dbReference type="NCBI Taxonomy" id="1143189"/>
    <lineage>
        <taxon>Eukaryota</taxon>
        <taxon>Fungi</taxon>
        <taxon>Dikarya</taxon>
        <taxon>Ascomycota</taxon>
        <taxon>Pezizomycotina</taxon>
        <taxon>Sordariomycetes</taxon>
        <taxon>Sordariomycetidae</taxon>
        <taxon>Magnaporthales</taxon>
        <taxon>Pyriculariaceae</taxon>
        <taxon>Pyricularia</taxon>
    </lineage>
</organism>
<name>A0AA97PLF4_PYRO3</name>
<gene>
    <name evidence="1" type="ORF">OOU_Y34scaffold00519g26</name>
</gene>
<reference evidence="1" key="1">
    <citation type="journal article" date="2012" name="PLoS Genet.">
        <title>Comparative analysis of the genomes of two field isolates of the rice blast fungus Magnaporthe oryzae.</title>
        <authorList>
            <person name="Xue M."/>
            <person name="Yang J."/>
            <person name="Li Z."/>
            <person name="Hu S."/>
            <person name="Yao N."/>
            <person name="Dean R.A."/>
            <person name="Zhao W."/>
            <person name="Shen M."/>
            <person name="Zhang H."/>
            <person name="Li C."/>
            <person name="Liu L."/>
            <person name="Cao L."/>
            <person name="Xu X."/>
            <person name="Xing Y."/>
            <person name="Hsiang T."/>
            <person name="Zhang Z."/>
            <person name="Xu J.R."/>
            <person name="Peng Y.L."/>
        </authorList>
    </citation>
    <scope>NUCLEOTIDE SEQUENCE</scope>
    <source>
        <strain evidence="1">Y34</strain>
    </source>
</reference>
<dbReference type="Proteomes" id="UP000011086">
    <property type="component" value="Unassembled WGS sequence"/>
</dbReference>
<dbReference type="AlphaFoldDB" id="A0AA97PLF4"/>